<sequence length="51" mass="5822">MNGHLHTQQSIREQVAALYKPNTVMNSVNPHPFGSAAYLYFAQFWAEKRGN</sequence>
<evidence type="ECO:0000313" key="1">
    <source>
        <dbReference type="EMBL" id="CAB4152636.1"/>
    </source>
</evidence>
<name>A0A6J5N5L4_9CAUD</name>
<proteinExistence type="predicted"/>
<reference evidence="1" key="1">
    <citation type="submission" date="2020-04" db="EMBL/GenBank/DDBJ databases">
        <authorList>
            <person name="Chiriac C."/>
            <person name="Salcher M."/>
            <person name="Ghai R."/>
            <person name="Kavagutti S V."/>
        </authorList>
    </citation>
    <scope>NUCLEOTIDE SEQUENCE</scope>
</reference>
<organism evidence="1">
    <name type="scientific">uncultured Caudovirales phage</name>
    <dbReference type="NCBI Taxonomy" id="2100421"/>
    <lineage>
        <taxon>Viruses</taxon>
        <taxon>Duplodnaviria</taxon>
        <taxon>Heunggongvirae</taxon>
        <taxon>Uroviricota</taxon>
        <taxon>Caudoviricetes</taxon>
        <taxon>Peduoviridae</taxon>
        <taxon>Maltschvirus</taxon>
        <taxon>Maltschvirus maltsch</taxon>
    </lineage>
</organism>
<gene>
    <name evidence="1" type="ORF">UFOVP607_24</name>
</gene>
<dbReference type="EMBL" id="LR796581">
    <property type="protein sequence ID" value="CAB4152636.1"/>
    <property type="molecule type" value="Genomic_DNA"/>
</dbReference>
<protein>
    <submittedName>
        <fullName evidence="1">Uncharacterized protein</fullName>
    </submittedName>
</protein>
<accession>A0A6J5N5L4</accession>